<gene>
    <name evidence="2" type="ORF">C1SCF055_LOCUS16981</name>
</gene>
<reference evidence="3 4" key="2">
    <citation type="submission" date="2024-05" db="EMBL/GenBank/DDBJ databases">
        <authorList>
            <person name="Chen Y."/>
            <person name="Shah S."/>
            <person name="Dougan E. K."/>
            <person name="Thang M."/>
            <person name="Chan C."/>
        </authorList>
    </citation>
    <scope>NUCLEOTIDE SEQUENCE [LARGE SCALE GENOMIC DNA]</scope>
</reference>
<comment type="caution">
    <text evidence="2">The sequence shown here is derived from an EMBL/GenBank/DDBJ whole genome shotgun (WGS) entry which is preliminary data.</text>
</comment>
<dbReference type="OrthoDB" id="443281at2759"/>
<keyword evidence="4" id="KW-1185">Reference proteome</keyword>
<feature type="compositionally biased region" description="Polar residues" evidence="1">
    <location>
        <begin position="619"/>
        <end position="636"/>
    </location>
</feature>
<organism evidence="2">
    <name type="scientific">Cladocopium goreaui</name>
    <dbReference type="NCBI Taxonomy" id="2562237"/>
    <lineage>
        <taxon>Eukaryota</taxon>
        <taxon>Sar</taxon>
        <taxon>Alveolata</taxon>
        <taxon>Dinophyceae</taxon>
        <taxon>Suessiales</taxon>
        <taxon>Symbiodiniaceae</taxon>
        <taxon>Cladocopium</taxon>
    </lineage>
</organism>
<accession>A0A9P1CEH3</accession>
<protein>
    <submittedName>
        <fullName evidence="2">Uncharacterized protein</fullName>
    </submittedName>
</protein>
<reference evidence="2" key="1">
    <citation type="submission" date="2022-10" db="EMBL/GenBank/DDBJ databases">
        <authorList>
            <person name="Chen Y."/>
            <person name="Dougan E. K."/>
            <person name="Chan C."/>
            <person name="Rhodes N."/>
            <person name="Thang M."/>
        </authorList>
    </citation>
    <scope>NUCLEOTIDE SEQUENCE</scope>
</reference>
<evidence type="ECO:0000256" key="1">
    <source>
        <dbReference type="SAM" id="MobiDB-lite"/>
    </source>
</evidence>
<dbReference type="EMBL" id="CAMXCT020001424">
    <property type="protein sequence ID" value="CAL1143331.1"/>
    <property type="molecule type" value="Genomic_DNA"/>
</dbReference>
<dbReference type="EMBL" id="CAMXCT030001424">
    <property type="protein sequence ID" value="CAL4777268.1"/>
    <property type="molecule type" value="Genomic_DNA"/>
</dbReference>
<evidence type="ECO:0000313" key="2">
    <source>
        <dbReference type="EMBL" id="CAI3989956.1"/>
    </source>
</evidence>
<proteinExistence type="predicted"/>
<sequence>MHVLPGPRLEPWHSVPLRPSGAVMLSALPPALRIAMLQFHDGSALELLSSTKAALRSLSGVQNVEPTIHEVRLYFTQVKALRNTEMGKWLAQHVVADFATLKAMFQDLQDGQMSMEEVGKVWLPKEARGLEDAEIVICSEPMWLCPYIRPRRTSAMLGVLHMALLNEFPTTRPEDVWSFWSGFKSMLEERRLLPSAACRITVEQVAHQSGWELPYVPFIGLGIDARYSPGLERRALVFRNNRQNTLAFRSALRMFVDSIPNFPVQVLDMNDIKRALSFHEIAEFHCVIILPHGPNALRLSDVYAATIPTVVPEEPLVQNFIWSSRTFGGYDAEMRYLDRAPEALRANQFRPTEFHPTNYLQSWSVHRFIDDRRYWYRYTEWATLPHLLRFGSVPALLHLLEDLTAQRGLEVSAKMARHHVSMAADALSWHRGLVVWWKSVQIDMEQPQPAAATLTIGGTMTASQSGTGSSSSAVRDRLSVLAHCAKGGTVSFGPPRPQPKAAQVAATPDSLLTPMVGPAAAAWVPQALELPEAEEAASGIGAEVEYEELPQHQTSRYLGQYFGNCIPRLDGSSERPSLAGKLRSGEPRAKSYAPAKTLGEAVAPCYVHPPKWSFGGGKSRSTTLSATDGGSHSVGSFASLKRRPKRTLSRGFGTGGRTSLRPSSESPGPGTYDLFRVGDEVPVWASGSRLPWGTRTGGRTKLVHSASEVGPGEYTAEHGLVPAGPTAKIGQKIKDLPDSRINYPAPGHYPVKGTVAQKKPYQKGCDSPGIMGSGQRSTLSGKDEGPGFVYSPGVEASSHAQTWAQGERKSWLDADPDEPPGPGAYDPQDSLDAYNGKRSGWPKDEKQHRKMAGLLPADNPGPDYHVPLERIGWKIGFRGRLAPPKEEQRVSPDAYHPNTELVTYCAGVPRPLHRTAERRSIFDVGAGGNEGAAEALFKSAMKSMESADGDTTKLSQMYESTTPSWSFLPRRAELQKKPQDQCANMYGPWSSFG</sequence>
<evidence type="ECO:0000313" key="4">
    <source>
        <dbReference type="Proteomes" id="UP001152797"/>
    </source>
</evidence>
<evidence type="ECO:0000313" key="3">
    <source>
        <dbReference type="EMBL" id="CAL4777268.1"/>
    </source>
</evidence>
<feature type="region of interest" description="Disordered" evidence="1">
    <location>
        <begin position="618"/>
        <end position="670"/>
    </location>
</feature>
<name>A0A9P1CEH3_9DINO</name>
<dbReference type="Proteomes" id="UP001152797">
    <property type="component" value="Unassembled WGS sequence"/>
</dbReference>
<feature type="region of interest" description="Disordered" evidence="1">
    <location>
        <begin position="759"/>
        <end position="847"/>
    </location>
</feature>
<dbReference type="AlphaFoldDB" id="A0A9P1CEH3"/>
<dbReference type="EMBL" id="CAMXCT010001424">
    <property type="protein sequence ID" value="CAI3989956.1"/>
    <property type="molecule type" value="Genomic_DNA"/>
</dbReference>